<keyword evidence="4" id="KW-1185">Reference proteome</keyword>
<gene>
    <name evidence="3" type="ORF">B4915_08590</name>
</gene>
<dbReference type="RefSeq" id="WP_105805391.1">
    <property type="nucleotide sequence ID" value="NZ_MWZD01000017.1"/>
</dbReference>
<feature type="signal peptide" evidence="2">
    <location>
        <begin position="1"/>
        <end position="21"/>
    </location>
</feature>
<keyword evidence="2" id="KW-0732">Signal</keyword>
<comment type="caution">
    <text evidence="3">The sequence shown here is derived from an EMBL/GenBank/DDBJ whole genome shotgun (WGS) entry which is preliminary data.</text>
</comment>
<sequence>MKKLLPIAAITLLAFTGCSSSDTGTDAAPAAEETTAEEPATPADLTGSWKQTNSNSPTNYQQATITAETISIDWVNEENDSTSIYWVGTYTAPTEAGDTWTWTSTRDAAATDTAMMASTDDTKDFTYADGVISYEVTAMGTTVTVELEKQ</sequence>
<protein>
    <recommendedName>
        <fullName evidence="5">Lipoprotein</fullName>
    </recommendedName>
</protein>
<feature type="compositionally biased region" description="Polar residues" evidence="1">
    <location>
        <begin position="48"/>
        <end position="60"/>
    </location>
</feature>
<dbReference type="AlphaFoldDB" id="A0A2S9QMW3"/>
<dbReference type="Proteomes" id="UP000238650">
    <property type="component" value="Unassembled WGS sequence"/>
</dbReference>
<proteinExistence type="predicted"/>
<evidence type="ECO:0008006" key="5">
    <source>
        <dbReference type="Google" id="ProtNLM"/>
    </source>
</evidence>
<evidence type="ECO:0000256" key="2">
    <source>
        <dbReference type="SAM" id="SignalP"/>
    </source>
</evidence>
<evidence type="ECO:0000313" key="3">
    <source>
        <dbReference type="EMBL" id="PRI10931.1"/>
    </source>
</evidence>
<reference evidence="3 4" key="1">
    <citation type="journal article" date="2017" name="New Microbes New Infect">
        <title>Genome sequence of 'Leucobacter massiliensis' sp. nov. isolated from human pharynx after travel to the 2014 Hajj.</title>
        <authorList>
            <person name="Leangapichart T."/>
            <person name="Gautret P."/>
            <person name="Nguyen T.T."/>
            <person name="Armstrong N."/>
            <person name="Rolain J.M."/>
        </authorList>
    </citation>
    <scope>NUCLEOTIDE SEQUENCE [LARGE SCALE GENOMIC DNA]</scope>
    <source>
        <strain evidence="3 4">122RC15</strain>
    </source>
</reference>
<dbReference type="PROSITE" id="PS51257">
    <property type="entry name" value="PROKAR_LIPOPROTEIN"/>
    <property type="match status" value="1"/>
</dbReference>
<dbReference type="EMBL" id="MWZD01000017">
    <property type="protein sequence ID" value="PRI10931.1"/>
    <property type="molecule type" value="Genomic_DNA"/>
</dbReference>
<feature type="region of interest" description="Disordered" evidence="1">
    <location>
        <begin position="21"/>
        <end position="60"/>
    </location>
</feature>
<evidence type="ECO:0000256" key="1">
    <source>
        <dbReference type="SAM" id="MobiDB-lite"/>
    </source>
</evidence>
<evidence type="ECO:0000313" key="4">
    <source>
        <dbReference type="Proteomes" id="UP000238650"/>
    </source>
</evidence>
<organism evidence="3 4">
    <name type="scientific">Leucobacter massiliensis</name>
    <dbReference type="NCBI Taxonomy" id="1686285"/>
    <lineage>
        <taxon>Bacteria</taxon>
        <taxon>Bacillati</taxon>
        <taxon>Actinomycetota</taxon>
        <taxon>Actinomycetes</taxon>
        <taxon>Micrococcales</taxon>
        <taxon>Microbacteriaceae</taxon>
        <taxon>Leucobacter</taxon>
    </lineage>
</organism>
<dbReference type="OrthoDB" id="3174999at2"/>
<feature type="compositionally biased region" description="Low complexity" evidence="1">
    <location>
        <begin position="27"/>
        <end position="43"/>
    </location>
</feature>
<accession>A0A2S9QMW3</accession>
<name>A0A2S9QMW3_9MICO</name>
<feature type="chain" id="PRO_5039180977" description="Lipoprotein" evidence="2">
    <location>
        <begin position="22"/>
        <end position="150"/>
    </location>
</feature>